<evidence type="ECO:0000313" key="2">
    <source>
        <dbReference type="Proteomes" id="UP000750197"/>
    </source>
</evidence>
<proteinExistence type="predicted"/>
<gene>
    <name evidence="1" type="ORF">KIY12_09845</name>
</gene>
<dbReference type="EMBL" id="JAHEAC010000143">
    <property type="protein sequence ID" value="MBX8645001.1"/>
    <property type="molecule type" value="Genomic_DNA"/>
</dbReference>
<reference evidence="1" key="1">
    <citation type="submission" date="2021-05" db="EMBL/GenBank/DDBJ databases">
        <title>Genomic insights into ecological role and evolution of a novel Thermoplasmata order Candidatus Sysuiplasmatales.</title>
        <authorList>
            <person name="Yuan Y."/>
        </authorList>
    </citation>
    <scope>NUCLEOTIDE SEQUENCE</scope>
    <source>
        <strain evidence="1">TUT19-bin139</strain>
    </source>
</reference>
<comment type="caution">
    <text evidence="1">The sequence shown here is derived from an EMBL/GenBank/DDBJ whole genome shotgun (WGS) entry which is preliminary data.</text>
</comment>
<protein>
    <submittedName>
        <fullName evidence="1">Uncharacterized protein</fullName>
    </submittedName>
</protein>
<dbReference type="Proteomes" id="UP000750197">
    <property type="component" value="Unassembled WGS sequence"/>
</dbReference>
<sequence>VILCNKLFGDKMAFTLFRARQSETQKAPAKEEEWFNNGFRQISDSGVYISRIDAKRSYASEVLEEDGLRLMKYDEVLKEMSKSLYLRKALEGKLFHIDGSGSTGGYGIFDGNGRIPVPDYYTFNDKGELTKGRGEIRKNVHVYTGRYPLVFYVPMEHAVEHIGANFIIYANQSPSYIASIVVGAKKHARAEPEILAENKAPLCEALRVA</sequence>
<dbReference type="AlphaFoldDB" id="A0A8J7YTF9"/>
<accession>A0A8J7YTF9</accession>
<feature type="non-terminal residue" evidence="1">
    <location>
        <position position="1"/>
    </location>
</feature>
<evidence type="ECO:0000313" key="1">
    <source>
        <dbReference type="EMBL" id="MBX8645001.1"/>
    </source>
</evidence>
<name>A0A8J7YTF9_9ARCH</name>
<organism evidence="1 2">
    <name type="scientific">Candidatus Sysuiplasma superficiale</name>
    <dbReference type="NCBI Taxonomy" id="2823368"/>
    <lineage>
        <taxon>Archaea</taxon>
        <taxon>Methanobacteriati</taxon>
        <taxon>Thermoplasmatota</taxon>
        <taxon>Thermoplasmata</taxon>
        <taxon>Candidatus Sysuiplasmatales</taxon>
        <taxon>Candidatus Sysuiplasmataceae</taxon>
        <taxon>Candidatus Sysuiplasma</taxon>
    </lineage>
</organism>